<evidence type="ECO:0000256" key="5">
    <source>
        <dbReference type="ARBA" id="ARBA00022989"/>
    </source>
</evidence>
<evidence type="ECO:0000313" key="9">
    <source>
        <dbReference type="EMBL" id="MDN3707076.1"/>
    </source>
</evidence>
<comment type="caution">
    <text evidence="9">The sequence shown here is derived from an EMBL/GenBank/DDBJ whole genome shotgun (WGS) entry which is preliminary data.</text>
</comment>
<evidence type="ECO:0000259" key="8">
    <source>
        <dbReference type="Pfam" id="PF04039"/>
    </source>
</evidence>
<evidence type="ECO:0000256" key="6">
    <source>
        <dbReference type="ARBA" id="ARBA00023136"/>
    </source>
</evidence>
<dbReference type="PANTHER" id="PTHR33932:SF4">
    <property type="entry name" value="NA(+)_H(+) ANTIPORTER SUBUNIT B"/>
    <property type="match status" value="1"/>
</dbReference>
<dbReference type="Proteomes" id="UP001242368">
    <property type="component" value="Unassembled WGS sequence"/>
</dbReference>
<gene>
    <name evidence="9" type="ORF">QW060_08005</name>
    <name evidence="10" type="ORF">QW060_17670</name>
</gene>
<dbReference type="PANTHER" id="PTHR33932">
    <property type="entry name" value="NA(+)/H(+) ANTIPORTER SUBUNIT B"/>
    <property type="match status" value="1"/>
</dbReference>
<proteinExistence type="inferred from homology"/>
<keyword evidence="4 7" id="KW-0812">Transmembrane</keyword>
<comment type="subcellular location">
    <subcellularLocation>
        <location evidence="1">Cell membrane</location>
        <topology evidence="1">Multi-pass membrane protein</topology>
    </subcellularLocation>
</comment>
<dbReference type="InterPro" id="IPR050622">
    <property type="entry name" value="CPA3_antiporter_subunitB"/>
</dbReference>
<keyword evidence="11" id="KW-1185">Reference proteome</keyword>
<evidence type="ECO:0000313" key="11">
    <source>
        <dbReference type="Proteomes" id="UP001242368"/>
    </source>
</evidence>
<evidence type="ECO:0000256" key="1">
    <source>
        <dbReference type="ARBA" id="ARBA00004651"/>
    </source>
</evidence>
<feature type="transmembrane region" description="Helical" evidence="7">
    <location>
        <begin position="114"/>
        <end position="143"/>
    </location>
</feature>
<keyword evidence="6 7" id="KW-0472">Membrane</keyword>
<evidence type="ECO:0000313" key="10">
    <source>
        <dbReference type="EMBL" id="MDN3708911.1"/>
    </source>
</evidence>
<organism evidence="9 11">
    <name type="scientific">Paenimyroides ceti</name>
    <dbReference type="NCBI Taxonomy" id="395087"/>
    <lineage>
        <taxon>Bacteria</taxon>
        <taxon>Pseudomonadati</taxon>
        <taxon>Bacteroidota</taxon>
        <taxon>Flavobacteriia</taxon>
        <taxon>Flavobacteriales</taxon>
        <taxon>Flavobacteriaceae</taxon>
        <taxon>Paenimyroides</taxon>
    </lineage>
</organism>
<feature type="domain" description="Na+/H+ antiporter MnhB subunit-related protein" evidence="8">
    <location>
        <begin position="16"/>
        <end position="138"/>
    </location>
</feature>
<dbReference type="EMBL" id="JAUFQU010000001">
    <property type="protein sequence ID" value="MDN3707076.1"/>
    <property type="molecule type" value="Genomic_DNA"/>
</dbReference>
<reference evidence="9" key="3">
    <citation type="submission" date="2023-06" db="EMBL/GenBank/DDBJ databases">
        <authorList>
            <person name="Lucena T."/>
            <person name="Sun Q."/>
        </authorList>
    </citation>
    <scope>NUCLEOTIDE SEQUENCE</scope>
    <source>
        <strain evidence="9">CECT 7184</strain>
    </source>
</reference>
<dbReference type="NCBIfam" id="NF009163">
    <property type="entry name" value="PRK12509.1"/>
    <property type="match status" value="1"/>
</dbReference>
<dbReference type="RefSeq" id="WP_290363118.1">
    <property type="nucleotide sequence ID" value="NZ_JAUFQU010000001.1"/>
</dbReference>
<evidence type="ECO:0000256" key="7">
    <source>
        <dbReference type="SAM" id="Phobius"/>
    </source>
</evidence>
<dbReference type="EMBL" id="JAUFQU010000006">
    <property type="protein sequence ID" value="MDN3708911.1"/>
    <property type="molecule type" value="Genomic_DNA"/>
</dbReference>
<feature type="transmembrane region" description="Helical" evidence="7">
    <location>
        <begin position="43"/>
        <end position="63"/>
    </location>
</feature>
<feature type="transmembrane region" description="Helical" evidence="7">
    <location>
        <begin position="75"/>
        <end position="94"/>
    </location>
</feature>
<evidence type="ECO:0000256" key="4">
    <source>
        <dbReference type="ARBA" id="ARBA00022692"/>
    </source>
</evidence>
<feature type="transmembrane region" description="Helical" evidence="7">
    <location>
        <begin position="20"/>
        <end position="37"/>
    </location>
</feature>
<comment type="similarity">
    <text evidence="2">Belongs to the CPA3 antiporters (TC 2.A.63) subunit B family.</text>
</comment>
<keyword evidence="3" id="KW-1003">Cell membrane</keyword>
<protein>
    <submittedName>
        <fullName evidence="9">Na+/H+ antiporter subunit B</fullName>
    </submittedName>
</protein>
<reference evidence="9" key="1">
    <citation type="journal article" date="2014" name="Int. J. Syst. Evol. Microbiol.">
        <title>Complete genome of a new Firmicutes species belonging to the dominant human colonic microbiota ('Ruminococcus bicirculans') reveals two chromosomes and a selective capacity to utilize plant glucans.</title>
        <authorList>
            <consortium name="NISC Comparative Sequencing Program"/>
            <person name="Wegmann U."/>
            <person name="Louis P."/>
            <person name="Goesmann A."/>
            <person name="Henrissat B."/>
            <person name="Duncan S.H."/>
            <person name="Flint H.J."/>
        </authorList>
    </citation>
    <scope>NUCLEOTIDE SEQUENCE</scope>
    <source>
        <strain evidence="9">CECT 7184</strain>
    </source>
</reference>
<dbReference type="InterPro" id="IPR007182">
    <property type="entry name" value="MnhB"/>
</dbReference>
<keyword evidence="5 7" id="KW-1133">Transmembrane helix</keyword>
<reference evidence="11" key="2">
    <citation type="journal article" date="2019" name="Int. J. Syst. Evol. Microbiol.">
        <title>The Global Catalogue of Microorganisms (GCM) 10K type strain sequencing project: providing services to taxonomists for standard genome sequencing and annotation.</title>
        <authorList>
            <consortium name="The Broad Institute Genomics Platform"/>
            <consortium name="The Broad Institute Genome Sequencing Center for Infectious Disease"/>
            <person name="Wu L."/>
            <person name="Ma J."/>
        </authorList>
    </citation>
    <scope>NUCLEOTIDE SEQUENCE [LARGE SCALE GENOMIC DNA]</scope>
    <source>
        <strain evidence="11">CECT 7184</strain>
    </source>
</reference>
<evidence type="ECO:0000256" key="3">
    <source>
        <dbReference type="ARBA" id="ARBA00022475"/>
    </source>
</evidence>
<name>A0ABT8CTJ3_9FLAO</name>
<accession>A0ABT8CTJ3</accession>
<evidence type="ECO:0000256" key="2">
    <source>
        <dbReference type="ARBA" id="ARBA00009425"/>
    </source>
</evidence>
<sequence length="147" mass="16138">MEKKQNNTHRNIDSTILRTATNYLLPLLILFSIFVLLRGHYLSGGGFVGGLIASIAFVLHSFAYNTRRTIALFKFPPMFLIPLGLLLAFCSGYLPTLFGDPFMTGVWFADSVVVIGAFGTALIFDLGVYLVVIGVVLTILFTISENV</sequence>
<dbReference type="Pfam" id="PF04039">
    <property type="entry name" value="MnhB"/>
    <property type="match status" value="1"/>
</dbReference>